<gene>
    <name evidence="2" type="ORF">CYNAS_LOCUS8034</name>
</gene>
<dbReference type="EMBL" id="CATQJL010000112">
    <property type="protein sequence ID" value="CAJ0596051.1"/>
    <property type="molecule type" value="Genomic_DNA"/>
</dbReference>
<dbReference type="Proteomes" id="UP001176961">
    <property type="component" value="Unassembled WGS sequence"/>
</dbReference>
<feature type="signal peptide" evidence="1">
    <location>
        <begin position="1"/>
        <end position="19"/>
    </location>
</feature>
<evidence type="ECO:0000313" key="2">
    <source>
        <dbReference type="EMBL" id="CAJ0596051.1"/>
    </source>
</evidence>
<reference evidence="2" key="1">
    <citation type="submission" date="2023-07" db="EMBL/GenBank/DDBJ databases">
        <authorList>
            <consortium name="CYATHOMIX"/>
        </authorList>
    </citation>
    <scope>NUCLEOTIDE SEQUENCE</scope>
    <source>
        <strain evidence="2">N/A</strain>
    </source>
</reference>
<comment type="caution">
    <text evidence="2">The sequence shown here is derived from an EMBL/GenBank/DDBJ whole genome shotgun (WGS) entry which is preliminary data.</text>
</comment>
<proteinExistence type="predicted"/>
<dbReference type="AlphaFoldDB" id="A0AA36GPZ7"/>
<feature type="chain" id="PRO_5041358722" evidence="1">
    <location>
        <begin position="20"/>
        <end position="105"/>
    </location>
</feature>
<organism evidence="2 3">
    <name type="scientific">Cylicocyclus nassatus</name>
    <name type="common">Nematode worm</name>
    <dbReference type="NCBI Taxonomy" id="53992"/>
    <lineage>
        <taxon>Eukaryota</taxon>
        <taxon>Metazoa</taxon>
        <taxon>Ecdysozoa</taxon>
        <taxon>Nematoda</taxon>
        <taxon>Chromadorea</taxon>
        <taxon>Rhabditida</taxon>
        <taxon>Rhabditina</taxon>
        <taxon>Rhabditomorpha</taxon>
        <taxon>Strongyloidea</taxon>
        <taxon>Strongylidae</taxon>
        <taxon>Cylicocyclus</taxon>
    </lineage>
</organism>
<protein>
    <submittedName>
        <fullName evidence="2">Uncharacterized protein</fullName>
    </submittedName>
</protein>
<evidence type="ECO:0000256" key="1">
    <source>
        <dbReference type="SAM" id="SignalP"/>
    </source>
</evidence>
<name>A0AA36GPZ7_CYLNA</name>
<evidence type="ECO:0000313" key="3">
    <source>
        <dbReference type="Proteomes" id="UP001176961"/>
    </source>
</evidence>
<keyword evidence="1" id="KW-0732">Signal</keyword>
<accession>A0AA36GPZ7</accession>
<sequence>MKTSSICFALIGVITRVSTAAIYPFDAFVDGVPFLPFVQAPLAPGLPPPIAFTNGPIYTSLTPSLHPIYHTPQLEVRNIIRSTSRDTAHFSGTSHRAPVFPFGSF</sequence>
<keyword evidence="3" id="KW-1185">Reference proteome</keyword>